<reference evidence="3 4" key="1">
    <citation type="journal article" date="2013" name="BMC Genomics">
        <title>Comparative genomics of parasitic silkworm microsporidia reveal an association between genome expansion and host adaptation.</title>
        <authorList>
            <person name="Pan G."/>
            <person name="Xu J."/>
            <person name="Li T."/>
            <person name="Xia Q."/>
            <person name="Liu S.L."/>
            <person name="Zhang G."/>
            <person name="Li S."/>
            <person name="Li C."/>
            <person name="Liu H."/>
            <person name="Yang L."/>
            <person name="Liu T."/>
            <person name="Zhang X."/>
            <person name="Wu Z."/>
            <person name="Fan W."/>
            <person name="Dang X."/>
            <person name="Xiang H."/>
            <person name="Tao M."/>
            <person name="Li Y."/>
            <person name="Hu J."/>
            <person name="Li Z."/>
            <person name="Lin L."/>
            <person name="Luo J."/>
            <person name="Geng L."/>
            <person name="Wang L."/>
            <person name="Long M."/>
            <person name="Wan Y."/>
            <person name="He N."/>
            <person name="Zhang Z."/>
            <person name="Lu C."/>
            <person name="Keeling P.J."/>
            <person name="Wang J."/>
            <person name="Xiang Z."/>
            <person name="Zhou Z."/>
        </authorList>
    </citation>
    <scope>NUCLEOTIDE SEQUENCE [LARGE SCALE GENOMIC DNA]</scope>
    <source>
        <strain evidence="4">CQ1 / CVCC 102059</strain>
    </source>
</reference>
<dbReference type="STRING" id="578461.R0KTJ0"/>
<feature type="repeat" description="TPR" evidence="2">
    <location>
        <begin position="281"/>
        <end position="314"/>
    </location>
</feature>
<dbReference type="GO" id="GO:0051301">
    <property type="term" value="P:cell division"/>
    <property type="evidence" value="ECO:0007669"/>
    <property type="project" value="UniProtKB-KW"/>
</dbReference>
<dbReference type="SUPFAM" id="SSF48452">
    <property type="entry name" value="TPR-like"/>
    <property type="match status" value="1"/>
</dbReference>
<dbReference type="Proteomes" id="UP000016927">
    <property type="component" value="Unassembled WGS sequence"/>
</dbReference>
<dbReference type="InterPro" id="IPR019734">
    <property type="entry name" value="TPR_rpt"/>
</dbReference>
<dbReference type="PANTHER" id="PTHR12558:SF10">
    <property type="entry name" value="CELL DIVISION CYCLE PROTEIN 23 HOMOLOG"/>
    <property type="match status" value="1"/>
</dbReference>
<sequence length="382" mass="45689">MIDLNTTYPNTTYPNNPTYSNPTHTPSIIIKSTPYLNDPFLLFLEGIFTSNYKLLLQSIHLNPFFWEAYLFLINLTDLNNVDLLNLDTPLSDYFYMTLFVTKSISRKFKMIDNYKNLLGAVYYHKREFNKSEEIFKEITNQSFFNLDYIDLYSNILYINKDPEILILAQRCLDLNKYRPETLCCIANYYSLNNDHLKAIDYYQMVIKINPNYFIIYTLLGNEYLEEKEIKKAIKSYNEGIKKCNEDYKSWYNLGRAYENLSMNETALFFFKKAIEFKKNDFLIYRSLGNIYLNLNDYENAIRNYKKMTQLKEPEGFMLIAEVYKILKKYGECVNYYEKYILNLEKIDEKLDEEGKRICGFLEEYFRKVCDLDKSKKYGEMSK</sequence>
<dbReference type="PANTHER" id="PTHR12558">
    <property type="entry name" value="CELL DIVISION CYCLE 16,23,27"/>
    <property type="match status" value="1"/>
</dbReference>
<dbReference type="Gene3D" id="1.25.40.10">
    <property type="entry name" value="Tetratricopeptide repeat domain"/>
    <property type="match status" value="2"/>
</dbReference>
<dbReference type="EMBL" id="KB908945">
    <property type="protein sequence ID" value="EOB14136.1"/>
    <property type="molecule type" value="Genomic_DNA"/>
</dbReference>
<feature type="repeat" description="TPR" evidence="2">
    <location>
        <begin position="179"/>
        <end position="212"/>
    </location>
</feature>
<dbReference type="VEuPathDB" id="MicrosporidiaDB:NBO_37g0011"/>
<dbReference type="PROSITE" id="PS50005">
    <property type="entry name" value="TPR"/>
    <property type="match status" value="3"/>
</dbReference>
<dbReference type="GO" id="GO:0045842">
    <property type="term" value="P:positive regulation of mitotic metaphase/anaphase transition"/>
    <property type="evidence" value="ECO:0007669"/>
    <property type="project" value="TreeGrafter"/>
</dbReference>
<keyword evidence="4" id="KW-1185">Reference proteome</keyword>
<dbReference type="AlphaFoldDB" id="R0KTJ0"/>
<dbReference type="GO" id="GO:0005680">
    <property type="term" value="C:anaphase-promoting complex"/>
    <property type="evidence" value="ECO:0007669"/>
    <property type="project" value="TreeGrafter"/>
</dbReference>
<dbReference type="OMA" id="LYLEYNC"/>
<keyword evidence="3" id="KW-0131">Cell cycle</keyword>
<proteinExistence type="predicted"/>
<evidence type="ECO:0000256" key="2">
    <source>
        <dbReference type="PROSITE-ProRule" id="PRU00339"/>
    </source>
</evidence>
<dbReference type="GO" id="GO:0016567">
    <property type="term" value="P:protein ubiquitination"/>
    <property type="evidence" value="ECO:0007669"/>
    <property type="project" value="TreeGrafter"/>
</dbReference>
<evidence type="ECO:0000313" key="4">
    <source>
        <dbReference type="Proteomes" id="UP000016927"/>
    </source>
</evidence>
<name>R0KTJ0_NOSB1</name>
<dbReference type="InterPro" id="IPR011990">
    <property type="entry name" value="TPR-like_helical_dom_sf"/>
</dbReference>
<feature type="repeat" description="TPR" evidence="2">
    <location>
        <begin position="247"/>
        <end position="280"/>
    </location>
</feature>
<dbReference type="OrthoDB" id="10262026at2759"/>
<dbReference type="HOGENOM" id="CLU_018320_5_0_1"/>
<dbReference type="Pfam" id="PF13181">
    <property type="entry name" value="TPR_8"/>
    <property type="match status" value="2"/>
</dbReference>
<evidence type="ECO:0000256" key="1">
    <source>
        <dbReference type="ARBA" id="ARBA00022803"/>
    </source>
</evidence>
<protein>
    <submittedName>
        <fullName evidence="3">Cell division cycle protein 23</fullName>
    </submittedName>
</protein>
<dbReference type="GO" id="GO:0031145">
    <property type="term" value="P:anaphase-promoting complex-dependent catabolic process"/>
    <property type="evidence" value="ECO:0007669"/>
    <property type="project" value="TreeGrafter"/>
</dbReference>
<evidence type="ECO:0000313" key="3">
    <source>
        <dbReference type="EMBL" id="EOB14136.1"/>
    </source>
</evidence>
<dbReference type="Pfam" id="PF13431">
    <property type="entry name" value="TPR_17"/>
    <property type="match status" value="1"/>
</dbReference>
<keyword evidence="1 2" id="KW-0802">TPR repeat</keyword>
<organism evidence="3 4">
    <name type="scientific">Nosema bombycis (strain CQ1 / CVCC 102059)</name>
    <name type="common">Microsporidian parasite</name>
    <name type="synonym">Pebrine of silkworm</name>
    <dbReference type="NCBI Taxonomy" id="578461"/>
    <lineage>
        <taxon>Eukaryota</taxon>
        <taxon>Fungi</taxon>
        <taxon>Fungi incertae sedis</taxon>
        <taxon>Microsporidia</taxon>
        <taxon>Nosematidae</taxon>
        <taxon>Nosema</taxon>
    </lineage>
</organism>
<accession>R0KTJ0</accession>
<gene>
    <name evidence="3" type="primary">CDC23</name>
    <name evidence="3" type="ORF">NBO_37g0011</name>
</gene>
<dbReference type="Pfam" id="PF13414">
    <property type="entry name" value="TPR_11"/>
    <property type="match status" value="1"/>
</dbReference>
<keyword evidence="3" id="KW-0132">Cell division</keyword>
<dbReference type="SMART" id="SM00028">
    <property type="entry name" value="TPR"/>
    <property type="match status" value="4"/>
</dbReference>